<dbReference type="InterPro" id="IPR029044">
    <property type="entry name" value="Nucleotide-diphossugar_trans"/>
</dbReference>
<feature type="compositionally biased region" description="Basic and acidic residues" evidence="1">
    <location>
        <begin position="211"/>
        <end position="220"/>
    </location>
</feature>
<feature type="domain" description="MobA-like NTP transferase" evidence="2">
    <location>
        <begin position="4"/>
        <end position="164"/>
    </location>
</feature>
<reference evidence="3 4" key="1">
    <citation type="submission" date="2021-01" db="EMBL/GenBank/DDBJ databases">
        <title>Whole genome shotgun sequence of Asanoa siamensis NBRC 107932.</title>
        <authorList>
            <person name="Komaki H."/>
            <person name="Tamura T."/>
        </authorList>
    </citation>
    <scope>NUCLEOTIDE SEQUENCE [LARGE SCALE GENOMIC DNA]</scope>
    <source>
        <strain evidence="3 4">NBRC 107932</strain>
    </source>
</reference>
<evidence type="ECO:0000256" key="1">
    <source>
        <dbReference type="SAM" id="MobiDB-lite"/>
    </source>
</evidence>
<proteinExistence type="predicted"/>
<keyword evidence="4" id="KW-1185">Reference proteome</keyword>
<comment type="caution">
    <text evidence="3">The sequence shown here is derived from an EMBL/GenBank/DDBJ whole genome shotgun (WGS) entry which is preliminary data.</text>
</comment>
<accession>A0ABQ4CSQ3</accession>
<dbReference type="PANTHER" id="PTHR43777">
    <property type="entry name" value="MOLYBDENUM COFACTOR CYTIDYLYLTRANSFERASE"/>
    <property type="match status" value="1"/>
</dbReference>
<evidence type="ECO:0000259" key="2">
    <source>
        <dbReference type="Pfam" id="PF12804"/>
    </source>
</evidence>
<dbReference type="EMBL" id="BONE01000030">
    <property type="protein sequence ID" value="GIF74315.1"/>
    <property type="molecule type" value="Genomic_DNA"/>
</dbReference>
<dbReference type="SUPFAM" id="SSF53448">
    <property type="entry name" value="Nucleotide-diphospho-sugar transferases"/>
    <property type="match status" value="1"/>
</dbReference>
<dbReference type="Proteomes" id="UP000604117">
    <property type="component" value="Unassembled WGS sequence"/>
</dbReference>
<dbReference type="RefSeq" id="WP_203714784.1">
    <property type="nucleotide sequence ID" value="NZ_BONE01000030.1"/>
</dbReference>
<evidence type="ECO:0000313" key="4">
    <source>
        <dbReference type="Proteomes" id="UP000604117"/>
    </source>
</evidence>
<dbReference type="Pfam" id="PF12804">
    <property type="entry name" value="NTP_transf_3"/>
    <property type="match status" value="1"/>
</dbReference>
<sequence length="220" mass="22188">MTAGLVLAAGAGRRYGGPKALVRRDGALLVERAVATARAGGLAPVYVVVGAAADRVRAEADLGDAVLVDNPDWPTGMGSSLRAGLAALRETEAEAAAVLLVDMPGITAAAIARVTDGAGPQTLAMGGYDDRRGHPVVLGRGHWVGVADTAAGDAGARAYLRAHAAAVTVVPCGDVADDTDLDTPDDIGPDTPDDIGPDTPDDQDTPSPGAERLDRGRALE</sequence>
<dbReference type="InterPro" id="IPR025877">
    <property type="entry name" value="MobA-like_NTP_Trfase"/>
</dbReference>
<feature type="compositionally biased region" description="Acidic residues" evidence="1">
    <location>
        <begin position="175"/>
        <end position="204"/>
    </location>
</feature>
<evidence type="ECO:0000313" key="3">
    <source>
        <dbReference type="EMBL" id="GIF74315.1"/>
    </source>
</evidence>
<dbReference type="PANTHER" id="PTHR43777:SF1">
    <property type="entry name" value="MOLYBDENUM COFACTOR CYTIDYLYLTRANSFERASE"/>
    <property type="match status" value="1"/>
</dbReference>
<gene>
    <name evidence="3" type="ORF">Asi02nite_38330</name>
</gene>
<dbReference type="Gene3D" id="3.90.550.10">
    <property type="entry name" value="Spore Coat Polysaccharide Biosynthesis Protein SpsA, Chain A"/>
    <property type="match status" value="1"/>
</dbReference>
<feature type="region of interest" description="Disordered" evidence="1">
    <location>
        <begin position="174"/>
        <end position="220"/>
    </location>
</feature>
<protein>
    <submittedName>
        <fullName evidence="3">4-diphosphocytidyl-2C-methyl-D-erythritol synthase</fullName>
    </submittedName>
</protein>
<organism evidence="3 4">
    <name type="scientific">Asanoa siamensis</name>
    <dbReference type="NCBI Taxonomy" id="926357"/>
    <lineage>
        <taxon>Bacteria</taxon>
        <taxon>Bacillati</taxon>
        <taxon>Actinomycetota</taxon>
        <taxon>Actinomycetes</taxon>
        <taxon>Micromonosporales</taxon>
        <taxon>Micromonosporaceae</taxon>
        <taxon>Asanoa</taxon>
    </lineage>
</organism>
<name>A0ABQ4CSQ3_9ACTN</name>
<dbReference type="CDD" id="cd04182">
    <property type="entry name" value="GT_2_like_f"/>
    <property type="match status" value="1"/>
</dbReference>